<gene>
    <name evidence="3" type="ORF">LPB138_06770</name>
</gene>
<proteinExistence type="predicted"/>
<evidence type="ECO:0000313" key="4">
    <source>
        <dbReference type="Proteomes" id="UP000176050"/>
    </source>
</evidence>
<name>A0A1D8P741_9FLAO</name>
<organism evidence="3 4">
    <name type="scientific">Urechidicola croceus</name>
    <dbReference type="NCBI Taxonomy" id="1850246"/>
    <lineage>
        <taxon>Bacteria</taxon>
        <taxon>Pseudomonadati</taxon>
        <taxon>Bacteroidota</taxon>
        <taxon>Flavobacteriia</taxon>
        <taxon>Flavobacteriales</taxon>
        <taxon>Flavobacteriaceae</taxon>
        <taxon>Urechidicola</taxon>
    </lineage>
</organism>
<feature type="signal peptide" evidence="1">
    <location>
        <begin position="1"/>
        <end position="24"/>
    </location>
</feature>
<dbReference type="AlphaFoldDB" id="A0A1D8P741"/>
<evidence type="ECO:0000313" key="3">
    <source>
        <dbReference type="EMBL" id="AOW20392.1"/>
    </source>
</evidence>
<dbReference type="RefSeq" id="WP_070236535.1">
    <property type="nucleotide sequence ID" value="NZ_CP017478.1"/>
</dbReference>
<protein>
    <recommendedName>
        <fullName evidence="2">DUF4136 domain-containing protein</fullName>
    </recommendedName>
</protein>
<dbReference type="KEGG" id="lul:LPB138_06770"/>
<dbReference type="STRING" id="1850246.LPB138_06770"/>
<dbReference type="EMBL" id="CP017478">
    <property type="protein sequence ID" value="AOW20392.1"/>
    <property type="molecule type" value="Genomic_DNA"/>
</dbReference>
<dbReference type="Gene3D" id="3.30.160.670">
    <property type="match status" value="1"/>
</dbReference>
<keyword evidence="4" id="KW-1185">Reference proteome</keyword>
<dbReference type="PROSITE" id="PS51257">
    <property type="entry name" value="PROKAR_LIPOPROTEIN"/>
    <property type="match status" value="1"/>
</dbReference>
<dbReference type="Pfam" id="PF13590">
    <property type="entry name" value="DUF4136"/>
    <property type="match status" value="1"/>
</dbReference>
<keyword evidence="1" id="KW-0732">Signal</keyword>
<dbReference type="InterPro" id="IPR025411">
    <property type="entry name" value="DUF4136"/>
</dbReference>
<reference evidence="3 4" key="1">
    <citation type="submission" date="2016-10" db="EMBL/GenBank/DDBJ databases">
        <title>Lutibacter sp. LPB0138, isolated from marine gastropod.</title>
        <authorList>
            <person name="Kim E."/>
            <person name="Yi H."/>
        </authorList>
    </citation>
    <scope>NUCLEOTIDE SEQUENCE [LARGE SCALE GENOMIC DNA]</scope>
    <source>
        <strain evidence="3 4">LPB0138</strain>
    </source>
</reference>
<dbReference type="OrthoDB" id="5432251at2"/>
<feature type="domain" description="DUF4136" evidence="2">
    <location>
        <begin position="23"/>
        <end position="170"/>
    </location>
</feature>
<feature type="chain" id="PRO_5009110818" description="DUF4136 domain-containing protein" evidence="1">
    <location>
        <begin position="25"/>
        <end position="173"/>
    </location>
</feature>
<accession>A0A1D8P741</accession>
<sequence length="173" mass="20066">MKLIKFLPLALLFMVASCSSVKVATDYDTKADFSQYKTFAFYKKGVDKVDISDLDKRRILRAIESELLAQGMTKSENPDVIVNIFAKSSKKINIYNDYNYFWRPWYYGPNFGTHISQYNEGTLFIDLIDNQKKELVWQGIGRGALTMNNVEKKEARIKEFVGEIMAKYPPFEK</sequence>
<evidence type="ECO:0000256" key="1">
    <source>
        <dbReference type="SAM" id="SignalP"/>
    </source>
</evidence>
<dbReference type="Proteomes" id="UP000176050">
    <property type="component" value="Chromosome"/>
</dbReference>
<evidence type="ECO:0000259" key="2">
    <source>
        <dbReference type="Pfam" id="PF13590"/>
    </source>
</evidence>